<proteinExistence type="predicted"/>
<evidence type="ECO:0000313" key="2">
    <source>
        <dbReference type="EMBL" id="KAK5617427.1"/>
    </source>
</evidence>
<feature type="non-terminal residue" evidence="2">
    <location>
        <position position="1"/>
    </location>
</feature>
<sequence>PQTLLWPTHDPKPQSTQPTLRARDAEEAPPTLVHRQPHHREPQQAPSRPGAQARTCPYRPPPQCRQPQRPHLTADISMPDPPATTGQHPNAQSA</sequence>
<dbReference type="AlphaFoldDB" id="A0AAV9S7T0"/>
<accession>A0AAV9S7T0</accession>
<feature type="region of interest" description="Disordered" evidence="1">
    <location>
        <begin position="1"/>
        <end position="94"/>
    </location>
</feature>
<comment type="caution">
    <text evidence="2">The sequence shown here is derived from an EMBL/GenBank/DDBJ whole genome shotgun (WGS) entry which is preliminary data.</text>
</comment>
<evidence type="ECO:0000313" key="3">
    <source>
        <dbReference type="Proteomes" id="UP001311232"/>
    </source>
</evidence>
<organism evidence="2 3">
    <name type="scientific">Crenichthys baileyi</name>
    <name type="common">White River springfish</name>
    <dbReference type="NCBI Taxonomy" id="28760"/>
    <lineage>
        <taxon>Eukaryota</taxon>
        <taxon>Metazoa</taxon>
        <taxon>Chordata</taxon>
        <taxon>Craniata</taxon>
        <taxon>Vertebrata</taxon>
        <taxon>Euteleostomi</taxon>
        <taxon>Actinopterygii</taxon>
        <taxon>Neopterygii</taxon>
        <taxon>Teleostei</taxon>
        <taxon>Neoteleostei</taxon>
        <taxon>Acanthomorphata</taxon>
        <taxon>Ovalentaria</taxon>
        <taxon>Atherinomorphae</taxon>
        <taxon>Cyprinodontiformes</taxon>
        <taxon>Goodeidae</taxon>
        <taxon>Crenichthys</taxon>
    </lineage>
</organism>
<dbReference type="Proteomes" id="UP001311232">
    <property type="component" value="Unassembled WGS sequence"/>
</dbReference>
<feature type="compositionally biased region" description="Polar residues" evidence="1">
    <location>
        <begin position="84"/>
        <end position="94"/>
    </location>
</feature>
<evidence type="ECO:0000256" key="1">
    <source>
        <dbReference type="SAM" id="MobiDB-lite"/>
    </source>
</evidence>
<reference evidence="2 3" key="1">
    <citation type="submission" date="2021-06" db="EMBL/GenBank/DDBJ databases">
        <authorList>
            <person name="Palmer J.M."/>
        </authorList>
    </citation>
    <scope>NUCLEOTIDE SEQUENCE [LARGE SCALE GENOMIC DNA]</scope>
    <source>
        <strain evidence="2 3">MEX-2019</strain>
        <tissue evidence="2">Muscle</tissue>
    </source>
</reference>
<keyword evidence="3" id="KW-1185">Reference proteome</keyword>
<dbReference type="EMBL" id="JAHHUM010000723">
    <property type="protein sequence ID" value="KAK5617427.1"/>
    <property type="molecule type" value="Genomic_DNA"/>
</dbReference>
<protein>
    <submittedName>
        <fullName evidence="2">Uncharacterized protein</fullName>
    </submittedName>
</protein>
<name>A0AAV9S7T0_9TELE</name>
<gene>
    <name evidence="2" type="ORF">CRENBAI_006250</name>
</gene>